<sequence length="66" mass="6819">MSTAFKASVATAFKASLCACLPAAWTISSTSPLTGRPPTRRLAASRGTRKSRSGPPADKPCLVNAK</sequence>
<keyword evidence="3" id="KW-1185">Reference proteome</keyword>
<proteinExistence type="predicted"/>
<evidence type="ECO:0000313" key="3">
    <source>
        <dbReference type="Proteomes" id="UP000799766"/>
    </source>
</evidence>
<organism evidence="2 3">
    <name type="scientific">Lineolata rhizophorae</name>
    <dbReference type="NCBI Taxonomy" id="578093"/>
    <lineage>
        <taxon>Eukaryota</taxon>
        <taxon>Fungi</taxon>
        <taxon>Dikarya</taxon>
        <taxon>Ascomycota</taxon>
        <taxon>Pezizomycotina</taxon>
        <taxon>Dothideomycetes</taxon>
        <taxon>Dothideomycetes incertae sedis</taxon>
        <taxon>Lineolatales</taxon>
        <taxon>Lineolataceae</taxon>
        <taxon>Lineolata</taxon>
    </lineage>
</organism>
<dbReference type="AlphaFoldDB" id="A0A6A6NRE5"/>
<reference evidence="2" key="1">
    <citation type="journal article" date="2020" name="Stud. Mycol.">
        <title>101 Dothideomycetes genomes: a test case for predicting lifestyles and emergence of pathogens.</title>
        <authorList>
            <person name="Haridas S."/>
            <person name="Albert R."/>
            <person name="Binder M."/>
            <person name="Bloem J."/>
            <person name="Labutti K."/>
            <person name="Salamov A."/>
            <person name="Andreopoulos B."/>
            <person name="Baker S."/>
            <person name="Barry K."/>
            <person name="Bills G."/>
            <person name="Bluhm B."/>
            <person name="Cannon C."/>
            <person name="Castanera R."/>
            <person name="Culley D."/>
            <person name="Daum C."/>
            <person name="Ezra D."/>
            <person name="Gonzalez J."/>
            <person name="Henrissat B."/>
            <person name="Kuo A."/>
            <person name="Liang C."/>
            <person name="Lipzen A."/>
            <person name="Lutzoni F."/>
            <person name="Magnuson J."/>
            <person name="Mondo S."/>
            <person name="Nolan M."/>
            <person name="Ohm R."/>
            <person name="Pangilinan J."/>
            <person name="Park H.-J."/>
            <person name="Ramirez L."/>
            <person name="Alfaro M."/>
            <person name="Sun H."/>
            <person name="Tritt A."/>
            <person name="Yoshinaga Y."/>
            <person name="Zwiers L.-H."/>
            <person name="Turgeon B."/>
            <person name="Goodwin S."/>
            <person name="Spatafora J."/>
            <person name="Crous P."/>
            <person name="Grigoriev I."/>
        </authorList>
    </citation>
    <scope>NUCLEOTIDE SEQUENCE</scope>
    <source>
        <strain evidence="2">ATCC 16933</strain>
    </source>
</reference>
<name>A0A6A6NRE5_9PEZI</name>
<protein>
    <submittedName>
        <fullName evidence="2">Uncharacterized protein</fullName>
    </submittedName>
</protein>
<evidence type="ECO:0000313" key="2">
    <source>
        <dbReference type="EMBL" id="KAF2454345.1"/>
    </source>
</evidence>
<feature type="region of interest" description="Disordered" evidence="1">
    <location>
        <begin position="28"/>
        <end position="66"/>
    </location>
</feature>
<evidence type="ECO:0000256" key="1">
    <source>
        <dbReference type="SAM" id="MobiDB-lite"/>
    </source>
</evidence>
<dbReference type="Proteomes" id="UP000799766">
    <property type="component" value="Unassembled WGS sequence"/>
</dbReference>
<gene>
    <name evidence="2" type="ORF">BDY21DRAFT_353701</name>
</gene>
<accession>A0A6A6NRE5</accession>
<dbReference type="EMBL" id="MU001692">
    <property type="protein sequence ID" value="KAF2454345.1"/>
    <property type="molecule type" value="Genomic_DNA"/>
</dbReference>